<keyword evidence="6 13" id="KW-1133">Transmembrane helix</keyword>
<evidence type="ECO:0000256" key="8">
    <source>
        <dbReference type="ARBA" id="ARBA00023136"/>
    </source>
</evidence>
<organism evidence="15 16">
    <name type="scientific">Chanos chanos</name>
    <name type="common">Milkfish</name>
    <name type="synonym">Mugil chanos</name>
    <dbReference type="NCBI Taxonomy" id="29144"/>
    <lineage>
        <taxon>Eukaryota</taxon>
        <taxon>Metazoa</taxon>
        <taxon>Chordata</taxon>
        <taxon>Craniata</taxon>
        <taxon>Vertebrata</taxon>
        <taxon>Euteleostomi</taxon>
        <taxon>Actinopterygii</taxon>
        <taxon>Neopterygii</taxon>
        <taxon>Teleostei</taxon>
        <taxon>Ostariophysi</taxon>
        <taxon>Gonorynchiformes</taxon>
        <taxon>Chanidae</taxon>
        <taxon>Chanos</taxon>
    </lineage>
</organism>
<keyword evidence="9" id="KW-1015">Disulfide bond</keyword>
<evidence type="ECO:0000256" key="4">
    <source>
        <dbReference type="ARBA" id="ARBA00022729"/>
    </source>
</evidence>
<gene>
    <name evidence="16" type="primary">LOC115805007</name>
</gene>
<dbReference type="Gene3D" id="2.60.40.10">
    <property type="entry name" value="Immunoglobulins"/>
    <property type="match status" value="1"/>
</dbReference>
<dbReference type="InterPro" id="IPR036179">
    <property type="entry name" value="Ig-like_dom_sf"/>
</dbReference>
<name>A0A6J2UQJ5_CHACN</name>
<evidence type="ECO:0000256" key="9">
    <source>
        <dbReference type="ARBA" id="ARBA00023157"/>
    </source>
</evidence>
<dbReference type="PROSITE" id="PS00290">
    <property type="entry name" value="IG_MHC"/>
    <property type="match status" value="1"/>
</dbReference>
<evidence type="ECO:0000256" key="7">
    <source>
        <dbReference type="ARBA" id="ARBA00023130"/>
    </source>
</evidence>
<dbReference type="Gene3D" id="3.10.320.10">
    <property type="entry name" value="Class II Histocompatibility Antigen, M Beta Chain, Chain B, domain 1"/>
    <property type="match status" value="1"/>
</dbReference>
<protein>
    <submittedName>
        <fullName evidence="16">H-2 class II histocompatibility antigen, A-U alpha chain-like</fullName>
    </submittedName>
</protein>
<dbReference type="InParanoid" id="A0A6J2UQJ5"/>
<keyword evidence="7" id="KW-1064">Adaptive immunity</keyword>
<dbReference type="InterPro" id="IPR007110">
    <property type="entry name" value="Ig-like_dom"/>
</dbReference>
<dbReference type="RefSeq" id="XP_030621356.1">
    <property type="nucleotide sequence ID" value="XM_030765496.1"/>
</dbReference>
<feature type="transmembrane region" description="Helical" evidence="13">
    <location>
        <begin position="240"/>
        <end position="262"/>
    </location>
</feature>
<dbReference type="InterPro" id="IPR003006">
    <property type="entry name" value="Ig/MHC_CS"/>
</dbReference>
<dbReference type="PROSITE" id="PS50835">
    <property type="entry name" value="IG_LIKE"/>
    <property type="match status" value="1"/>
</dbReference>
<dbReference type="PANTHER" id="PTHR19944">
    <property type="entry name" value="MHC CLASS II-RELATED"/>
    <property type="match status" value="1"/>
</dbReference>
<dbReference type="SMR" id="A0A6J2UQJ5"/>
<keyword evidence="8 13" id="KW-0472">Membrane</keyword>
<keyword evidence="15" id="KW-1185">Reference proteome</keyword>
<evidence type="ECO:0000256" key="2">
    <source>
        <dbReference type="ARBA" id="ARBA00007394"/>
    </source>
</evidence>
<keyword evidence="11" id="KW-0491">MHC II</keyword>
<accession>A0A6J2UQJ5</accession>
<dbReference type="OrthoDB" id="8935021at2759"/>
<dbReference type="GeneID" id="115805007"/>
<keyword evidence="4" id="KW-0732">Signal</keyword>
<evidence type="ECO:0000256" key="13">
    <source>
        <dbReference type="SAM" id="Phobius"/>
    </source>
</evidence>
<dbReference type="Pfam" id="PF07654">
    <property type="entry name" value="C1-set"/>
    <property type="match status" value="1"/>
</dbReference>
<keyword evidence="12" id="KW-0393">Immunoglobulin domain</keyword>
<dbReference type="GO" id="GO:0042613">
    <property type="term" value="C:MHC class II protein complex"/>
    <property type="evidence" value="ECO:0007669"/>
    <property type="project" value="UniProtKB-KW"/>
</dbReference>
<keyword evidence="5" id="KW-0391">Immunity</keyword>
<evidence type="ECO:0000256" key="3">
    <source>
        <dbReference type="ARBA" id="ARBA00022692"/>
    </source>
</evidence>
<dbReference type="InterPro" id="IPR001003">
    <property type="entry name" value="MHC_II_a_N"/>
</dbReference>
<dbReference type="InterPro" id="IPR003597">
    <property type="entry name" value="Ig_C1-set"/>
</dbReference>
<dbReference type="SUPFAM" id="SSF54452">
    <property type="entry name" value="MHC antigen-recognition domain"/>
    <property type="match status" value="1"/>
</dbReference>
<dbReference type="InterPro" id="IPR050160">
    <property type="entry name" value="MHC/Immunoglobulin"/>
</dbReference>
<dbReference type="Proteomes" id="UP000504632">
    <property type="component" value="Chromosome 1"/>
</dbReference>
<evidence type="ECO:0000313" key="16">
    <source>
        <dbReference type="RefSeq" id="XP_030621356.1"/>
    </source>
</evidence>
<evidence type="ECO:0000256" key="12">
    <source>
        <dbReference type="ARBA" id="ARBA00023319"/>
    </source>
</evidence>
<evidence type="ECO:0000256" key="11">
    <source>
        <dbReference type="ARBA" id="ARBA00023182"/>
    </source>
</evidence>
<dbReference type="AlphaFoldDB" id="A0A6J2UQJ5"/>
<dbReference type="SUPFAM" id="SSF48726">
    <property type="entry name" value="Immunoglobulin"/>
    <property type="match status" value="1"/>
</dbReference>
<dbReference type="InterPro" id="IPR014745">
    <property type="entry name" value="MHC_II_a/b_N"/>
</dbReference>
<evidence type="ECO:0000256" key="1">
    <source>
        <dbReference type="ARBA" id="ARBA00004479"/>
    </source>
</evidence>
<comment type="subcellular location">
    <subcellularLocation>
        <location evidence="1">Membrane</location>
        <topology evidence="1">Single-pass type I membrane protein</topology>
    </subcellularLocation>
</comment>
<dbReference type="SMART" id="SM00920">
    <property type="entry name" value="MHC_II_alpha"/>
    <property type="match status" value="1"/>
</dbReference>
<keyword evidence="10" id="KW-0325">Glycoprotein</keyword>
<keyword evidence="3 13" id="KW-0812">Transmembrane</keyword>
<evidence type="ECO:0000256" key="6">
    <source>
        <dbReference type="ARBA" id="ARBA00022989"/>
    </source>
</evidence>
<dbReference type="InterPro" id="IPR013783">
    <property type="entry name" value="Ig-like_fold"/>
</dbReference>
<dbReference type="InterPro" id="IPR011162">
    <property type="entry name" value="MHC_I/II-like_Ag-recog"/>
</dbReference>
<dbReference type="PANTHER" id="PTHR19944:SF86">
    <property type="entry name" value="HLA CLASS II HISTOCOMPATIBILITY ANTIGEN, DR ALPHA CHAIN"/>
    <property type="match status" value="1"/>
</dbReference>
<proteinExistence type="inferred from homology"/>
<dbReference type="GO" id="GO:0002504">
    <property type="term" value="P:antigen processing and presentation of peptide or polysaccharide antigen via MHC class II"/>
    <property type="evidence" value="ECO:0007669"/>
    <property type="project" value="UniProtKB-KW"/>
</dbReference>
<reference evidence="16" key="1">
    <citation type="submission" date="2025-08" db="UniProtKB">
        <authorList>
            <consortium name="RefSeq"/>
        </authorList>
    </citation>
    <scope>IDENTIFICATION</scope>
</reference>
<comment type="similarity">
    <text evidence="2">Belongs to the MHC class II family.</text>
</comment>
<feature type="domain" description="Ig-like" evidence="14">
    <location>
        <begin position="136"/>
        <end position="229"/>
    </location>
</feature>
<dbReference type="Pfam" id="PF00993">
    <property type="entry name" value="MHC_II_alpha"/>
    <property type="match status" value="1"/>
</dbReference>
<evidence type="ECO:0000313" key="15">
    <source>
        <dbReference type="Proteomes" id="UP000504632"/>
    </source>
</evidence>
<evidence type="ECO:0000256" key="10">
    <source>
        <dbReference type="ARBA" id="ARBA00023180"/>
    </source>
</evidence>
<evidence type="ECO:0000259" key="14">
    <source>
        <dbReference type="PROSITE" id="PS50835"/>
    </source>
</evidence>
<evidence type="ECO:0000256" key="5">
    <source>
        <dbReference type="ARBA" id="ARBA00022859"/>
    </source>
</evidence>
<sequence length="264" mass="30039">MTAMNKNIQMDTIADGDWYYQAHSHREYKSREKISCMVEHASFSKPMIYDWYLHVFDTDEICSDTADADELTFLFDKDEIGYIDFKSKESVLTLPAFVDPIPFSYYLGAMAEMADCHNRLQSAKDNYVNPPEQNDPPYTIIYSKDNLKPGKENTLICYMTGFYPPAVKVTWTKNNVNVTEGMTLGRYTINNDGTFAVFSFLRITPEEGAIYTCTVEHQALLQPQTRELDVEMTEQLVDSLSVFCGLAVILGLLGMAVGAFFFNK</sequence>
<dbReference type="GO" id="GO:0002250">
    <property type="term" value="P:adaptive immune response"/>
    <property type="evidence" value="ECO:0007669"/>
    <property type="project" value="UniProtKB-KW"/>
</dbReference>
<dbReference type="SMART" id="SM00407">
    <property type="entry name" value="IGc1"/>
    <property type="match status" value="1"/>
</dbReference>